<dbReference type="Proteomes" id="UP000260351">
    <property type="component" value="Unassembled WGS sequence"/>
</dbReference>
<dbReference type="InterPro" id="IPR002734">
    <property type="entry name" value="RibDG_C"/>
</dbReference>
<gene>
    <name evidence="18" type="primary">ribD</name>
    <name evidence="18" type="ORF">DZC52_08155</name>
</gene>
<dbReference type="UniPathway" id="UPA00275">
    <property type="reaction ID" value="UER00401"/>
</dbReference>
<evidence type="ECO:0000256" key="15">
    <source>
        <dbReference type="PIRSR" id="PIRSR006769-2"/>
    </source>
</evidence>
<feature type="binding site" evidence="15">
    <location>
        <position position="188"/>
    </location>
    <ligand>
        <name>substrate</name>
    </ligand>
</feature>
<dbReference type="InterPro" id="IPR002125">
    <property type="entry name" value="CMP_dCMP_dom"/>
</dbReference>
<evidence type="ECO:0000313" key="18">
    <source>
        <dbReference type="EMBL" id="RFF30448.1"/>
    </source>
</evidence>
<reference evidence="18 19" key="1">
    <citation type="submission" date="2018-08" db="EMBL/GenBank/DDBJ databases">
        <title>Wenzhouxiangella salilacus sp. nov., a novel bacterium isolated from a saline lake in Xinjiang Province, China.</title>
        <authorList>
            <person name="Han S."/>
        </authorList>
    </citation>
    <scope>NUCLEOTIDE SEQUENCE [LARGE SCALE GENOMIC DNA]</scope>
    <source>
        <strain evidence="18 19">XDB06</strain>
    </source>
</reference>
<dbReference type="EC" id="3.5.4.26" evidence="13"/>
<evidence type="ECO:0000256" key="10">
    <source>
        <dbReference type="ARBA" id="ARBA00022857"/>
    </source>
</evidence>
<dbReference type="AlphaFoldDB" id="A0A3E1K8M3"/>
<accession>A0A3E1K8M3</accession>
<dbReference type="PANTHER" id="PTHR38011:SF7">
    <property type="entry name" value="2,5-DIAMINO-6-RIBOSYLAMINO-4(3H)-PYRIMIDINONE 5'-PHOSPHATE REDUCTASE"/>
    <property type="match status" value="1"/>
</dbReference>
<feature type="binding site" evidence="15">
    <location>
        <begin position="292"/>
        <end position="298"/>
    </location>
    <ligand>
        <name>NADP(+)</name>
        <dbReference type="ChEBI" id="CHEBI:58349"/>
    </ligand>
</feature>
<evidence type="ECO:0000256" key="11">
    <source>
        <dbReference type="ARBA" id="ARBA00023002"/>
    </source>
</evidence>
<dbReference type="EMBL" id="QUZK01000035">
    <property type="protein sequence ID" value="RFF30448.1"/>
    <property type="molecule type" value="Genomic_DNA"/>
</dbReference>
<comment type="caution">
    <text evidence="18">The sequence shown here is derived from an EMBL/GenBank/DDBJ whole genome shotgun (WGS) entry which is preliminary data.</text>
</comment>
<dbReference type="InterPro" id="IPR024072">
    <property type="entry name" value="DHFR-like_dom_sf"/>
</dbReference>
<comment type="pathway">
    <text evidence="3 13">Cofactor biosynthesis; riboflavin biosynthesis; 5-amino-6-(D-ribitylamino)uracil from GTP: step 3/4.</text>
</comment>
<comment type="cofactor">
    <cofactor evidence="13 16">
        <name>Zn(2+)</name>
        <dbReference type="ChEBI" id="CHEBI:29105"/>
    </cofactor>
    <text evidence="13 16">Binds 1 zinc ion.</text>
</comment>
<dbReference type="FunFam" id="3.40.140.10:FF:000025">
    <property type="entry name" value="Riboflavin biosynthesis protein RibD"/>
    <property type="match status" value="1"/>
</dbReference>
<dbReference type="Pfam" id="PF00383">
    <property type="entry name" value="dCMP_cyt_deam_1"/>
    <property type="match status" value="1"/>
</dbReference>
<comment type="catalytic activity">
    <reaction evidence="13">
        <text>2,5-diamino-6-hydroxy-4-(5-phosphoribosylamino)-pyrimidine + H2O + H(+) = 5-amino-6-(5-phospho-D-ribosylamino)uracil + NH4(+)</text>
        <dbReference type="Rhea" id="RHEA:21868"/>
        <dbReference type="ChEBI" id="CHEBI:15377"/>
        <dbReference type="ChEBI" id="CHEBI:15378"/>
        <dbReference type="ChEBI" id="CHEBI:28938"/>
        <dbReference type="ChEBI" id="CHEBI:58453"/>
        <dbReference type="ChEBI" id="CHEBI:58614"/>
        <dbReference type="EC" id="3.5.4.26"/>
    </reaction>
</comment>
<feature type="binding site" evidence="15">
    <location>
        <position position="226"/>
    </location>
    <ligand>
        <name>NADP(+)</name>
        <dbReference type="ChEBI" id="CHEBI:58349"/>
    </ligand>
</feature>
<dbReference type="InterPro" id="IPR050765">
    <property type="entry name" value="Riboflavin_Biosynth_HTPR"/>
</dbReference>
<dbReference type="InterPro" id="IPR004794">
    <property type="entry name" value="Eubact_RibD"/>
</dbReference>
<dbReference type="GO" id="GO:0008270">
    <property type="term" value="F:zinc ion binding"/>
    <property type="evidence" value="ECO:0007669"/>
    <property type="project" value="InterPro"/>
</dbReference>
<organism evidence="18 19">
    <name type="scientific">Wenzhouxiangella sediminis</name>
    <dbReference type="NCBI Taxonomy" id="1792836"/>
    <lineage>
        <taxon>Bacteria</taxon>
        <taxon>Pseudomonadati</taxon>
        <taxon>Pseudomonadota</taxon>
        <taxon>Gammaproteobacteria</taxon>
        <taxon>Chromatiales</taxon>
        <taxon>Wenzhouxiangellaceae</taxon>
        <taxon>Wenzhouxiangella</taxon>
    </lineage>
</organism>
<comment type="similarity">
    <text evidence="5 13">In the C-terminal section; belongs to the HTP reductase family.</text>
</comment>
<feature type="binding site" evidence="15">
    <location>
        <position position="174"/>
    </location>
    <ligand>
        <name>NADP(+)</name>
        <dbReference type="ChEBI" id="CHEBI:58349"/>
    </ligand>
</feature>
<evidence type="ECO:0000256" key="8">
    <source>
        <dbReference type="ARBA" id="ARBA00022801"/>
    </source>
</evidence>
<proteinExistence type="inferred from homology"/>
<dbReference type="GO" id="GO:0050661">
    <property type="term" value="F:NADP binding"/>
    <property type="evidence" value="ECO:0007669"/>
    <property type="project" value="InterPro"/>
</dbReference>
<evidence type="ECO:0000256" key="2">
    <source>
        <dbReference type="ARBA" id="ARBA00004882"/>
    </source>
</evidence>
<comment type="catalytic activity">
    <reaction evidence="13">
        <text>5-amino-6-(5-phospho-D-ribitylamino)uracil + NADP(+) = 5-amino-6-(5-phospho-D-ribosylamino)uracil + NADPH + H(+)</text>
        <dbReference type="Rhea" id="RHEA:17845"/>
        <dbReference type="ChEBI" id="CHEBI:15378"/>
        <dbReference type="ChEBI" id="CHEBI:57783"/>
        <dbReference type="ChEBI" id="CHEBI:58349"/>
        <dbReference type="ChEBI" id="CHEBI:58421"/>
        <dbReference type="ChEBI" id="CHEBI:58453"/>
        <dbReference type="EC" id="1.1.1.193"/>
    </reaction>
</comment>
<evidence type="ECO:0000256" key="13">
    <source>
        <dbReference type="PIRNR" id="PIRNR006769"/>
    </source>
</evidence>
<dbReference type="GO" id="GO:0008703">
    <property type="term" value="F:5-amino-6-(5-phosphoribosylamino)uracil reductase activity"/>
    <property type="evidence" value="ECO:0007669"/>
    <property type="project" value="UniProtKB-EC"/>
</dbReference>
<evidence type="ECO:0000256" key="6">
    <source>
        <dbReference type="ARBA" id="ARBA00022619"/>
    </source>
</evidence>
<feature type="binding site" evidence="16">
    <location>
        <position position="54"/>
    </location>
    <ligand>
        <name>Zn(2+)</name>
        <dbReference type="ChEBI" id="CHEBI:29105"/>
        <note>catalytic</note>
    </ligand>
</feature>
<feature type="binding site" evidence="15">
    <location>
        <position position="200"/>
    </location>
    <ligand>
        <name>NADP(+)</name>
        <dbReference type="ChEBI" id="CHEBI:58349"/>
    </ligand>
</feature>
<dbReference type="EC" id="1.1.1.193" evidence="13"/>
<dbReference type="NCBIfam" id="TIGR00326">
    <property type="entry name" value="eubact_ribD"/>
    <property type="match status" value="1"/>
</dbReference>
<keyword evidence="19" id="KW-1185">Reference proteome</keyword>
<feature type="binding site" evidence="15">
    <location>
        <position position="158"/>
    </location>
    <ligand>
        <name>NADP(+)</name>
        <dbReference type="ChEBI" id="CHEBI:58349"/>
    </ligand>
</feature>
<feature type="binding site" evidence="15">
    <location>
        <position position="208"/>
    </location>
    <ligand>
        <name>substrate</name>
    </ligand>
</feature>
<evidence type="ECO:0000256" key="5">
    <source>
        <dbReference type="ARBA" id="ARBA00007417"/>
    </source>
</evidence>
<keyword evidence="12" id="KW-0511">Multifunctional enzyme</keyword>
<evidence type="ECO:0000256" key="7">
    <source>
        <dbReference type="ARBA" id="ARBA00022723"/>
    </source>
</evidence>
<dbReference type="InterPro" id="IPR011549">
    <property type="entry name" value="RibD_C"/>
</dbReference>
<keyword evidence="11 13" id="KW-0560">Oxidoreductase</keyword>
<feature type="binding site" evidence="15">
    <location>
        <position position="204"/>
    </location>
    <ligand>
        <name>NADP(+)</name>
        <dbReference type="ChEBI" id="CHEBI:58349"/>
    </ligand>
</feature>
<dbReference type="SUPFAM" id="SSF53597">
    <property type="entry name" value="Dihydrofolate reductase-like"/>
    <property type="match status" value="1"/>
</dbReference>
<evidence type="ECO:0000256" key="14">
    <source>
        <dbReference type="PIRSR" id="PIRSR006769-1"/>
    </source>
</evidence>
<evidence type="ECO:0000256" key="16">
    <source>
        <dbReference type="PIRSR" id="PIRSR006769-3"/>
    </source>
</evidence>
<keyword evidence="10 13" id="KW-0521">NADP</keyword>
<feature type="binding site" evidence="15">
    <location>
        <position position="211"/>
    </location>
    <ligand>
        <name>substrate</name>
    </ligand>
</feature>
<keyword evidence="7 13" id="KW-0479">Metal-binding</keyword>
<sequence length="357" mass="38379">MSFTADDHRFMAEALRLAEKGELTADPNPAVGCVIVNDGEVVGRGWHRAAGEPHAETLALQEAGIRARGAVAYVSLEPCSHHGRTPPCANALVEAGVTSVVSAMPDPDARVSGRGHDILARAGITVRTGLMEEAARALNRGFVSRHERGRPWVRVKLAVSLDGFTAGADGRSQWITGESARADVQSWRARASCILTGIGTVLADDPRLNVRLGGFERQLTRVVVDSDGRLPEGLRLTTLPGPVIVASCVAPRDIEGVSWWQLPADLAGRVSLPALMARLAERDVNTVHVEAGPTLSGALVASGLVDELLVYQAPCLIGRGRALLELPGMEKFEDRLHLNLIDQRRLGSDWRFLYRLA</sequence>
<keyword evidence="9 13" id="KW-0862">Zinc</keyword>
<feature type="binding site" evidence="16">
    <location>
        <position position="79"/>
    </location>
    <ligand>
        <name>Zn(2+)</name>
        <dbReference type="ChEBI" id="CHEBI:29105"/>
        <note>catalytic</note>
    </ligand>
</feature>
<evidence type="ECO:0000256" key="4">
    <source>
        <dbReference type="ARBA" id="ARBA00005259"/>
    </source>
</evidence>
<feature type="binding site" evidence="15">
    <location>
        <position position="290"/>
    </location>
    <ligand>
        <name>substrate</name>
    </ligand>
</feature>
<dbReference type="PROSITE" id="PS51747">
    <property type="entry name" value="CYT_DCMP_DEAMINASES_2"/>
    <property type="match status" value="1"/>
</dbReference>
<keyword evidence="6 13" id="KW-0686">Riboflavin biosynthesis</keyword>
<name>A0A3E1K8M3_9GAMM</name>
<dbReference type="Gene3D" id="3.40.140.10">
    <property type="entry name" value="Cytidine Deaminase, domain 2"/>
    <property type="match status" value="1"/>
</dbReference>
<dbReference type="InterPro" id="IPR016192">
    <property type="entry name" value="APOBEC/CMP_deaminase_Zn-bd"/>
</dbReference>
<comment type="pathway">
    <text evidence="2 13">Cofactor biosynthesis; riboflavin biosynthesis; 5-amino-6-(D-ribitylamino)uracil from GTP: step 2/4.</text>
</comment>
<dbReference type="NCBIfam" id="TIGR00227">
    <property type="entry name" value="ribD_Cterm"/>
    <property type="match status" value="1"/>
</dbReference>
<keyword evidence="8 13" id="KW-0378">Hydrolase</keyword>
<dbReference type="GO" id="GO:0009231">
    <property type="term" value="P:riboflavin biosynthetic process"/>
    <property type="evidence" value="ECO:0007669"/>
    <property type="project" value="UniProtKB-UniPathway"/>
</dbReference>
<evidence type="ECO:0000256" key="3">
    <source>
        <dbReference type="ARBA" id="ARBA00004910"/>
    </source>
</evidence>
<evidence type="ECO:0000256" key="9">
    <source>
        <dbReference type="ARBA" id="ARBA00022833"/>
    </source>
</evidence>
<dbReference type="Gene3D" id="3.40.430.10">
    <property type="entry name" value="Dihydrofolate Reductase, subunit A"/>
    <property type="match status" value="1"/>
</dbReference>
<dbReference type="InterPro" id="IPR016193">
    <property type="entry name" value="Cytidine_deaminase-like"/>
</dbReference>
<dbReference type="SUPFAM" id="SSF53927">
    <property type="entry name" value="Cytidine deaminase-like"/>
    <property type="match status" value="1"/>
</dbReference>
<protein>
    <recommendedName>
        <fullName evidence="13">Riboflavin biosynthesis protein RibD</fullName>
    </recommendedName>
    <domain>
        <recommendedName>
            <fullName evidence="13">Diaminohydroxyphosphoribosylaminopyrimidine deaminase</fullName>
            <shortName evidence="13">DRAP deaminase</shortName>
            <ecNumber evidence="13">3.5.4.26</ecNumber>
        </recommendedName>
        <alternativeName>
            <fullName evidence="13">Riboflavin-specific deaminase</fullName>
        </alternativeName>
    </domain>
    <domain>
        <recommendedName>
            <fullName evidence="13">5-amino-6-(5-phosphoribosylamino)uracil reductase</fullName>
            <ecNumber evidence="13">1.1.1.193</ecNumber>
        </recommendedName>
        <alternativeName>
            <fullName evidence="13">HTP reductase</fullName>
        </alternativeName>
    </domain>
</protein>
<evidence type="ECO:0000313" key="19">
    <source>
        <dbReference type="Proteomes" id="UP000260351"/>
    </source>
</evidence>
<evidence type="ECO:0000259" key="17">
    <source>
        <dbReference type="PROSITE" id="PS51747"/>
    </source>
</evidence>
<comment type="similarity">
    <text evidence="4 13">In the N-terminal section; belongs to the cytidine and deoxycytidylate deaminase family.</text>
</comment>
<evidence type="ECO:0000256" key="1">
    <source>
        <dbReference type="ARBA" id="ARBA00002151"/>
    </source>
</evidence>
<feature type="active site" description="Proton donor" evidence="14">
    <location>
        <position position="56"/>
    </location>
</feature>
<feature type="binding site" evidence="15">
    <location>
        <position position="172"/>
    </location>
    <ligand>
        <name>substrate</name>
    </ligand>
</feature>
<dbReference type="PANTHER" id="PTHR38011">
    <property type="entry name" value="DIHYDROFOLATE REDUCTASE FAMILY PROTEIN (AFU_ORTHOLOGUE AFUA_8G06820)"/>
    <property type="match status" value="1"/>
</dbReference>
<dbReference type="PIRSF" id="PIRSF006769">
    <property type="entry name" value="RibD"/>
    <property type="match status" value="1"/>
</dbReference>
<feature type="domain" description="CMP/dCMP-type deaminase" evidence="17">
    <location>
        <begin position="5"/>
        <end position="127"/>
    </location>
</feature>
<feature type="binding site" evidence="16">
    <location>
        <position position="88"/>
    </location>
    <ligand>
        <name>Zn(2+)</name>
        <dbReference type="ChEBI" id="CHEBI:29105"/>
        <note>catalytic</note>
    </ligand>
</feature>
<comment type="function">
    <text evidence="1 13">Converts 2,5-diamino-6-(ribosylamino)-4(3h)-pyrimidinone 5'-phosphate into 5-amino-6-(ribosylamino)-2,4(1h,3h)-pyrimidinedione 5'-phosphate.</text>
</comment>
<dbReference type="OrthoDB" id="9800865at2"/>
<dbReference type="Pfam" id="PF01872">
    <property type="entry name" value="RibD_C"/>
    <property type="match status" value="1"/>
</dbReference>
<dbReference type="RefSeq" id="WP_116650641.1">
    <property type="nucleotide sequence ID" value="NZ_QUZK01000035.1"/>
</dbReference>
<dbReference type="GO" id="GO:0008835">
    <property type="term" value="F:diaminohydroxyphosphoribosylaminopyrimidine deaminase activity"/>
    <property type="evidence" value="ECO:0007669"/>
    <property type="project" value="UniProtKB-EC"/>
</dbReference>
<dbReference type="CDD" id="cd01284">
    <property type="entry name" value="Riboflavin_deaminase-reductase"/>
    <property type="match status" value="1"/>
</dbReference>
<evidence type="ECO:0000256" key="12">
    <source>
        <dbReference type="ARBA" id="ARBA00023268"/>
    </source>
</evidence>
<dbReference type="PROSITE" id="PS00903">
    <property type="entry name" value="CYT_DCMP_DEAMINASES_1"/>
    <property type="match status" value="1"/>
</dbReference>